<dbReference type="EMBL" id="JAUNZN010000001">
    <property type="protein sequence ID" value="KAK4831770.1"/>
    <property type="molecule type" value="Genomic_DNA"/>
</dbReference>
<evidence type="ECO:0000313" key="2">
    <source>
        <dbReference type="Proteomes" id="UP001333110"/>
    </source>
</evidence>
<protein>
    <submittedName>
        <fullName evidence="1">Uncharacterized protein</fullName>
    </submittedName>
</protein>
<organism evidence="1 2">
    <name type="scientific">Mycteria americana</name>
    <name type="common">Wood stork</name>
    <dbReference type="NCBI Taxonomy" id="33587"/>
    <lineage>
        <taxon>Eukaryota</taxon>
        <taxon>Metazoa</taxon>
        <taxon>Chordata</taxon>
        <taxon>Craniata</taxon>
        <taxon>Vertebrata</taxon>
        <taxon>Euteleostomi</taxon>
        <taxon>Archelosauria</taxon>
        <taxon>Archosauria</taxon>
        <taxon>Dinosauria</taxon>
        <taxon>Saurischia</taxon>
        <taxon>Theropoda</taxon>
        <taxon>Coelurosauria</taxon>
        <taxon>Aves</taxon>
        <taxon>Neognathae</taxon>
        <taxon>Neoaves</taxon>
        <taxon>Aequornithes</taxon>
        <taxon>Ciconiiformes</taxon>
        <taxon>Ciconiidae</taxon>
        <taxon>Mycteria</taxon>
    </lineage>
</organism>
<sequence>MPRWSWSHIGLASTYAQEHSGAPVLPEERLYSVTQLQKSFLLSAEASILEGRMTGIIKASGGIPAEHFGVSTKDFANPSLINLFKHLCILSSVQLIPGYLFLFRCLPTVPVFACS</sequence>
<accession>A0AAN7S8T6</accession>
<reference evidence="1 2" key="1">
    <citation type="journal article" date="2023" name="J. Hered.">
        <title>Chromosome-level genome of the wood stork (Mycteria americana) provides insight into avian chromosome evolution.</title>
        <authorList>
            <person name="Flamio R. Jr."/>
            <person name="Ramstad K.M."/>
        </authorList>
    </citation>
    <scope>NUCLEOTIDE SEQUENCE [LARGE SCALE GENOMIC DNA]</scope>
    <source>
        <strain evidence="1">JAX WOST 10</strain>
    </source>
</reference>
<name>A0AAN7S8T6_MYCAM</name>
<dbReference type="Proteomes" id="UP001333110">
    <property type="component" value="Unassembled WGS sequence"/>
</dbReference>
<keyword evidence="2" id="KW-1185">Reference proteome</keyword>
<comment type="caution">
    <text evidence="1">The sequence shown here is derived from an EMBL/GenBank/DDBJ whole genome shotgun (WGS) entry which is preliminary data.</text>
</comment>
<dbReference type="AlphaFoldDB" id="A0AAN7S8T6"/>
<evidence type="ECO:0000313" key="1">
    <source>
        <dbReference type="EMBL" id="KAK4831770.1"/>
    </source>
</evidence>
<gene>
    <name evidence="1" type="ORF">QYF61_018996</name>
</gene>
<proteinExistence type="predicted"/>